<organism evidence="2 3">
    <name type="scientific">Taibaiella soli</name>
    <dbReference type="NCBI Taxonomy" id="1649169"/>
    <lineage>
        <taxon>Bacteria</taxon>
        <taxon>Pseudomonadati</taxon>
        <taxon>Bacteroidota</taxon>
        <taxon>Chitinophagia</taxon>
        <taxon>Chitinophagales</taxon>
        <taxon>Chitinophagaceae</taxon>
        <taxon>Taibaiella</taxon>
    </lineage>
</organism>
<protein>
    <recommendedName>
        <fullName evidence="4">Cytochrome c domain-containing protein</fullName>
    </recommendedName>
</protein>
<dbReference type="AlphaFoldDB" id="A0A2W2APR1"/>
<keyword evidence="1" id="KW-0732">Signal</keyword>
<proteinExistence type="predicted"/>
<dbReference type="PROSITE" id="PS51257">
    <property type="entry name" value="PROKAR_LIPOPROTEIN"/>
    <property type="match status" value="1"/>
</dbReference>
<evidence type="ECO:0000256" key="1">
    <source>
        <dbReference type="SAM" id="SignalP"/>
    </source>
</evidence>
<reference evidence="2 3" key="1">
    <citation type="submission" date="2018-06" db="EMBL/GenBank/DDBJ databases">
        <title>Mucibacter soli gen. nov., sp. nov., a new member of the family Chitinophagaceae producing mucin.</title>
        <authorList>
            <person name="Kim M.-K."/>
            <person name="Park S."/>
            <person name="Kim T.-S."/>
            <person name="Joung Y."/>
            <person name="Han J.-H."/>
            <person name="Kim S.B."/>
        </authorList>
    </citation>
    <scope>NUCLEOTIDE SEQUENCE [LARGE SCALE GENOMIC DNA]</scope>
    <source>
        <strain evidence="2 3">R1-15</strain>
    </source>
</reference>
<dbReference type="OrthoDB" id="5522116at2"/>
<evidence type="ECO:0008006" key="4">
    <source>
        <dbReference type="Google" id="ProtNLM"/>
    </source>
</evidence>
<feature type="chain" id="PRO_5015967573" description="Cytochrome c domain-containing protein" evidence="1">
    <location>
        <begin position="22"/>
        <end position="169"/>
    </location>
</feature>
<feature type="signal peptide" evidence="1">
    <location>
        <begin position="1"/>
        <end position="21"/>
    </location>
</feature>
<accession>A0A2W2APR1</accession>
<name>A0A2W2APR1_9BACT</name>
<dbReference type="RefSeq" id="WP_110997228.1">
    <property type="nucleotide sequence ID" value="NZ_QKTW01000003.1"/>
</dbReference>
<gene>
    <name evidence="2" type="ORF">DN068_02080</name>
</gene>
<comment type="caution">
    <text evidence="2">The sequence shown here is derived from an EMBL/GenBank/DDBJ whole genome shotgun (WGS) entry which is preliminary data.</text>
</comment>
<sequence>MKFAIWIFAVILLFAACKKKASSVEQPILFGDGNMLLMDATGYFSFGKYYGMCGGPNCARFYKISNGSVYPDNMVQFRKPLLFAGVPLSSPNAWVAASAVLYNFPQEMTNQPDTAVGCPDCHDQGAYYIEYKASSTAPVKYWSVDPDTAYLSNAIRAYLSRIDTALAHL</sequence>
<keyword evidence="3" id="KW-1185">Reference proteome</keyword>
<evidence type="ECO:0000313" key="2">
    <source>
        <dbReference type="EMBL" id="PZF74390.1"/>
    </source>
</evidence>
<dbReference type="EMBL" id="QKTW01000003">
    <property type="protein sequence ID" value="PZF74390.1"/>
    <property type="molecule type" value="Genomic_DNA"/>
</dbReference>
<dbReference type="Proteomes" id="UP000248745">
    <property type="component" value="Unassembled WGS sequence"/>
</dbReference>
<evidence type="ECO:0000313" key="3">
    <source>
        <dbReference type="Proteomes" id="UP000248745"/>
    </source>
</evidence>